<sequence length="758" mass="84334">MSIDELYNGTEHVQNMSRVHLGEQDLICMSNGSGSNSTCTIPAGLGISLSTPILMMTIGVVGNVLALLVLYSSRREAQARRTVFFVMLAGLAWSDLAAQLTVSPIAIVTYANNLQWVGGTPLCRYHGVMMVSFGLVIPLIVSCMSCERFIAIRFSYFYARHITRRKAQLTFLACWTVTATFTALPFVGFGSYERQYPGTWCFLNFHKESVLDSIYAAMFAMLNIVAICVMIICNVVVALTLLRLRMSKHLNGSPSLDRRLSVSGVVGSSTTPGTVIRGRRHSDMEAQMIWFLCLITIAFSVCWMPLNIHIFLRQFSDKNNPELDLIVIRMASCNQILDPWLYVIFRKNSMLRIFKRLKACFGKKKEPPRNGTQRCPSVRYVMGNRSFTMEATTMGKSVMHGKGDLSPSVPLKDPFLKAHSEISLESMESMTRLMCIASNHEDHSRRRRSDQKPLIDLRLGHSPTDKRTFETVQSESHCPVLTSNMSQSLNQCVSLPLIEKKKDNSWLNGRPLTGKSECGDVLRPTYDSVGSTNCVTYCQPSIQPGTPTNEREDPPDTSGIKMDRPQRQPPKSLMVTDSNYVVISPPPSTPERSKTPLLASSNTLYILQALTPSGKPQIGKHRNGQSLHVGDAMVDINNLFQSKTLLVSSKSNSENLCPSYCSPDLSEDKLTTQSYSEDTTQAKCQHFNRRPGSSIDISRLQVHSNEKSNTVAVNTPGSDKNSCYRNGSLHVTQEENRNSIQTFLAIEGQQSSLGDKKV</sequence>
<evidence type="ECO:0000256" key="1">
    <source>
        <dbReference type="ARBA" id="ARBA00004651"/>
    </source>
</evidence>
<keyword evidence="9" id="KW-1015">Disulfide bond</keyword>
<dbReference type="PANTHER" id="PTHR11866">
    <property type="entry name" value="G-PROTEIN COUPLED RECEPTOR FAMILY 1 MEMBER"/>
    <property type="match status" value="1"/>
</dbReference>
<dbReference type="GO" id="GO:0004960">
    <property type="term" value="F:thromboxane receptor activity"/>
    <property type="evidence" value="ECO:0007669"/>
    <property type="project" value="UniProtKB-ARBA"/>
</dbReference>
<feature type="transmembrane region" description="Helical" evidence="15">
    <location>
        <begin position="214"/>
        <end position="242"/>
    </location>
</feature>
<feature type="region of interest" description="Disordered" evidence="14">
    <location>
        <begin position="540"/>
        <end position="572"/>
    </location>
</feature>
<evidence type="ECO:0000256" key="15">
    <source>
        <dbReference type="SAM" id="Phobius"/>
    </source>
</evidence>
<dbReference type="InterPro" id="IPR008365">
    <property type="entry name" value="Prostanoid_rcpt"/>
</dbReference>
<dbReference type="PRINTS" id="PR00237">
    <property type="entry name" value="GPCRRHODOPSN"/>
</dbReference>
<dbReference type="Proteomes" id="UP000076420">
    <property type="component" value="Unassembled WGS sequence"/>
</dbReference>
<evidence type="ECO:0000256" key="12">
    <source>
        <dbReference type="ARBA" id="ARBA00023224"/>
    </source>
</evidence>
<accession>A0A2C9JHX2</accession>
<keyword evidence="10" id="KW-0675">Receptor</keyword>
<keyword evidence="4" id="KW-0597">Phosphoprotein</keyword>
<evidence type="ECO:0000256" key="14">
    <source>
        <dbReference type="SAM" id="MobiDB-lite"/>
    </source>
</evidence>
<dbReference type="CDD" id="cd14981">
    <property type="entry name" value="7tmA_Prostanoid_R"/>
    <property type="match status" value="1"/>
</dbReference>
<evidence type="ECO:0000256" key="7">
    <source>
        <dbReference type="ARBA" id="ARBA00023040"/>
    </source>
</evidence>
<dbReference type="PANTHER" id="PTHR11866:SF16">
    <property type="entry name" value="PROSTAGLANDIN E2 RECEPTOR EP4 SUBTYPE-LIKE PROTEIN"/>
    <property type="match status" value="1"/>
</dbReference>
<dbReference type="PRINTS" id="PR01788">
    <property type="entry name" value="PROSTANOIDR"/>
</dbReference>
<organism evidence="17 18">
    <name type="scientific">Biomphalaria glabrata</name>
    <name type="common">Bloodfluke planorb</name>
    <name type="synonym">Freshwater snail</name>
    <dbReference type="NCBI Taxonomy" id="6526"/>
    <lineage>
        <taxon>Eukaryota</taxon>
        <taxon>Metazoa</taxon>
        <taxon>Spiralia</taxon>
        <taxon>Lophotrochozoa</taxon>
        <taxon>Mollusca</taxon>
        <taxon>Gastropoda</taxon>
        <taxon>Heterobranchia</taxon>
        <taxon>Euthyneura</taxon>
        <taxon>Panpulmonata</taxon>
        <taxon>Hygrophila</taxon>
        <taxon>Lymnaeoidea</taxon>
        <taxon>Planorbidae</taxon>
        <taxon>Biomphalaria</taxon>
    </lineage>
</organism>
<keyword evidence="8 15" id="KW-0472">Membrane</keyword>
<evidence type="ECO:0000256" key="6">
    <source>
        <dbReference type="ARBA" id="ARBA00022989"/>
    </source>
</evidence>
<feature type="transmembrane region" description="Helical" evidence="15">
    <location>
        <begin position="53"/>
        <end position="71"/>
    </location>
</feature>
<dbReference type="VEuPathDB" id="VectorBase:BGLB002738"/>
<feature type="transmembrane region" description="Helical" evidence="15">
    <location>
        <begin position="127"/>
        <end position="146"/>
    </location>
</feature>
<name>A0A2C9JHX2_BIOGL</name>
<evidence type="ECO:0000256" key="10">
    <source>
        <dbReference type="ARBA" id="ARBA00023170"/>
    </source>
</evidence>
<dbReference type="GO" id="GO:0007189">
    <property type="term" value="P:adenylate cyclase-activating G protein-coupled receptor signaling pathway"/>
    <property type="evidence" value="ECO:0007669"/>
    <property type="project" value="TreeGrafter"/>
</dbReference>
<keyword evidence="5 15" id="KW-0812">Transmembrane</keyword>
<keyword evidence="6 15" id="KW-1133">Transmembrane helix</keyword>
<keyword evidence="12" id="KW-0807">Transducer</keyword>
<dbReference type="EnsemblMetazoa" id="BGLB002738-RC">
    <property type="protein sequence ID" value="BGLB002738-PC"/>
    <property type="gene ID" value="BGLB002738"/>
</dbReference>
<dbReference type="Pfam" id="PF00001">
    <property type="entry name" value="7tm_1"/>
    <property type="match status" value="1"/>
</dbReference>
<dbReference type="InterPro" id="IPR000276">
    <property type="entry name" value="GPCR_Rhodpsn"/>
</dbReference>
<dbReference type="InterPro" id="IPR017452">
    <property type="entry name" value="GPCR_Rhodpsn_7TM"/>
</dbReference>
<dbReference type="FunFam" id="1.20.1070.10:FF:000163">
    <property type="entry name" value="Thromboxane A2 receptor"/>
    <property type="match status" value="1"/>
</dbReference>
<dbReference type="SUPFAM" id="SSF81321">
    <property type="entry name" value="Family A G protein-coupled receptor-like"/>
    <property type="match status" value="1"/>
</dbReference>
<evidence type="ECO:0000256" key="5">
    <source>
        <dbReference type="ARBA" id="ARBA00022692"/>
    </source>
</evidence>
<protein>
    <recommendedName>
        <fullName evidence="2">Thromboxane A2 receptor</fullName>
    </recommendedName>
    <alternativeName>
        <fullName evidence="13">Prostanoid TP receptor</fullName>
    </alternativeName>
</protein>
<proteinExistence type="predicted"/>
<evidence type="ECO:0000313" key="18">
    <source>
        <dbReference type="Proteomes" id="UP000076420"/>
    </source>
</evidence>
<evidence type="ECO:0000256" key="3">
    <source>
        <dbReference type="ARBA" id="ARBA00022475"/>
    </source>
</evidence>
<feature type="domain" description="G-protein coupled receptors family 1 profile" evidence="16">
    <location>
        <begin position="62"/>
        <end position="342"/>
    </location>
</feature>
<evidence type="ECO:0000313" key="17">
    <source>
        <dbReference type="EnsemblMetazoa" id="BGLB002738-PC"/>
    </source>
</evidence>
<comment type="subcellular location">
    <subcellularLocation>
        <location evidence="1">Cell membrane</location>
        <topology evidence="1">Multi-pass membrane protein</topology>
    </subcellularLocation>
</comment>
<dbReference type="VEuPathDB" id="VectorBase:BGLAX_035992"/>
<evidence type="ECO:0000256" key="8">
    <source>
        <dbReference type="ARBA" id="ARBA00023136"/>
    </source>
</evidence>
<reference evidence="17" key="1">
    <citation type="submission" date="2020-05" db="UniProtKB">
        <authorList>
            <consortium name="EnsemblMetazoa"/>
        </authorList>
    </citation>
    <scope>IDENTIFICATION</scope>
    <source>
        <strain evidence="17">BB02</strain>
    </source>
</reference>
<dbReference type="EnsemblMetazoa" id="BGLB002738-RB">
    <property type="protein sequence ID" value="BGLB002738-PB"/>
    <property type="gene ID" value="BGLB002738"/>
</dbReference>
<dbReference type="PROSITE" id="PS50262">
    <property type="entry name" value="G_PROTEIN_RECEP_F1_2"/>
    <property type="match status" value="1"/>
</dbReference>
<keyword evidence="11" id="KW-0325">Glycoprotein</keyword>
<dbReference type="KEGG" id="bgt:106061134"/>
<keyword evidence="3" id="KW-1003">Cell membrane</keyword>
<keyword evidence="7" id="KW-0297">G-protein coupled receptor</keyword>
<evidence type="ECO:0000256" key="9">
    <source>
        <dbReference type="ARBA" id="ARBA00023157"/>
    </source>
</evidence>
<dbReference type="OrthoDB" id="5959154at2759"/>
<dbReference type="Gene3D" id="1.20.1070.10">
    <property type="entry name" value="Rhodopsin 7-helix transmembrane proteins"/>
    <property type="match status" value="1"/>
</dbReference>
<feature type="transmembrane region" description="Helical" evidence="15">
    <location>
        <begin position="288"/>
        <end position="306"/>
    </location>
</feature>
<evidence type="ECO:0000256" key="13">
    <source>
        <dbReference type="ARBA" id="ARBA00029815"/>
    </source>
</evidence>
<gene>
    <name evidence="17" type="primary">106061134</name>
</gene>
<evidence type="ECO:0000256" key="11">
    <source>
        <dbReference type="ARBA" id="ARBA00023180"/>
    </source>
</evidence>
<dbReference type="GO" id="GO:0007204">
    <property type="term" value="P:positive regulation of cytosolic calcium ion concentration"/>
    <property type="evidence" value="ECO:0007669"/>
    <property type="project" value="TreeGrafter"/>
</dbReference>
<dbReference type="RefSeq" id="XP_013074663.2">
    <property type="nucleotide sequence ID" value="XM_013219209.2"/>
</dbReference>
<feature type="transmembrane region" description="Helical" evidence="15">
    <location>
        <begin position="83"/>
        <end position="107"/>
    </location>
</feature>
<evidence type="ECO:0000256" key="2">
    <source>
        <dbReference type="ARBA" id="ARBA00017628"/>
    </source>
</evidence>
<evidence type="ECO:0000259" key="16">
    <source>
        <dbReference type="PROSITE" id="PS50262"/>
    </source>
</evidence>
<dbReference type="AlphaFoldDB" id="A0A2C9JHX2"/>
<feature type="transmembrane region" description="Helical" evidence="15">
    <location>
        <begin position="167"/>
        <end position="187"/>
    </location>
</feature>
<dbReference type="GO" id="GO:0005886">
    <property type="term" value="C:plasma membrane"/>
    <property type="evidence" value="ECO:0007669"/>
    <property type="project" value="UniProtKB-SubCell"/>
</dbReference>
<feature type="region of interest" description="Disordered" evidence="14">
    <location>
        <begin position="440"/>
        <end position="462"/>
    </location>
</feature>
<dbReference type="STRING" id="6526.A0A2C9JHX2"/>
<evidence type="ECO:0000256" key="4">
    <source>
        <dbReference type="ARBA" id="ARBA00022553"/>
    </source>
</evidence>